<comment type="caution">
    <text evidence="5">The sequence shown here is derived from an EMBL/GenBank/DDBJ whole genome shotgun (WGS) entry which is preliminary data.</text>
</comment>
<dbReference type="RefSeq" id="WP_110336890.1">
    <property type="nucleotide sequence ID" value="NZ_JBHVKT010000003.1"/>
</dbReference>
<dbReference type="InterPro" id="IPR051448">
    <property type="entry name" value="CdaR-like_regulators"/>
</dbReference>
<organism evidence="5 6">
    <name type="scientific">Prauserella flavalba</name>
    <dbReference type="NCBI Taxonomy" id="1477506"/>
    <lineage>
        <taxon>Bacteria</taxon>
        <taxon>Bacillati</taxon>
        <taxon>Actinomycetota</taxon>
        <taxon>Actinomycetes</taxon>
        <taxon>Pseudonocardiales</taxon>
        <taxon>Pseudonocardiaceae</taxon>
        <taxon>Prauserella</taxon>
    </lineage>
</organism>
<dbReference type="OrthoDB" id="4571023at2"/>
<gene>
    <name evidence="5" type="ORF">BA062_15375</name>
</gene>
<protein>
    <recommendedName>
        <fullName evidence="7">PucR family transcriptional regulator</fullName>
    </recommendedName>
</protein>
<dbReference type="InterPro" id="IPR025736">
    <property type="entry name" value="PucR_C-HTH_dom"/>
</dbReference>
<feature type="domain" description="PucR C-terminal helix-turn-helix" evidence="2">
    <location>
        <begin position="329"/>
        <end position="387"/>
    </location>
</feature>
<evidence type="ECO:0000313" key="5">
    <source>
        <dbReference type="EMBL" id="PXY36731.1"/>
    </source>
</evidence>
<dbReference type="PANTHER" id="PTHR33744">
    <property type="entry name" value="CARBOHYDRATE DIACID REGULATOR"/>
    <property type="match status" value="1"/>
</dbReference>
<proteinExistence type="inferred from homology"/>
<evidence type="ECO:0000313" key="6">
    <source>
        <dbReference type="Proteomes" id="UP000247892"/>
    </source>
</evidence>
<dbReference type="Pfam" id="PF17853">
    <property type="entry name" value="GGDEF_2"/>
    <property type="match status" value="1"/>
</dbReference>
<evidence type="ECO:0000259" key="4">
    <source>
        <dbReference type="Pfam" id="PF17853"/>
    </source>
</evidence>
<dbReference type="InterPro" id="IPR041522">
    <property type="entry name" value="CdaR_GGDEF"/>
</dbReference>
<name>A0A318LQR3_9PSEU</name>
<keyword evidence="6" id="KW-1185">Reference proteome</keyword>
<dbReference type="Proteomes" id="UP000247892">
    <property type="component" value="Unassembled WGS sequence"/>
</dbReference>
<evidence type="ECO:0000259" key="2">
    <source>
        <dbReference type="Pfam" id="PF13556"/>
    </source>
</evidence>
<evidence type="ECO:0000259" key="3">
    <source>
        <dbReference type="Pfam" id="PF14361"/>
    </source>
</evidence>
<dbReference type="Gene3D" id="1.10.10.2840">
    <property type="entry name" value="PucR C-terminal helix-turn-helix domain"/>
    <property type="match status" value="1"/>
</dbReference>
<dbReference type="EMBL" id="MASU01000005">
    <property type="protein sequence ID" value="PXY36731.1"/>
    <property type="molecule type" value="Genomic_DNA"/>
</dbReference>
<dbReference type="InterPro" id="IPR025751">
    <property type="entry name" value="RsbRD_N_dom"/>
</dbReference>
<accession>A0A318LQR3</accession>
<dbReference type="Pfam" id="PF14361">
    <property type="entry name" value="RsbRD_N"/>
    <property type="match status" value="1"/>
</dbReference>
<evidence type="ECO:0000256" key="1">
    <source>
        <dbReference type="ARBA" id="ARBA00006754"/>
    </source>
</evidence>
<evidence type="ECO:0008006" key="7">
    <source>
        <dbReference type="Google" id="ProtNLM"/>
    </source>
</evidence>
<sequence>MTTSQPQPEDFGRVGRYVTDTICAANPDYANLDPAVLADVVQTNVHNARIYLQAVVHQRRPTGEELATLAEAARRRVHQGIALGSMLRAYRIGARAMWEKLSESRPDLDHRTLTDYTLRYIDWVSSEAERAYLAERDRLLDSRLEATRLLLSRIMEDDFSTAEERDAAVRSLGLDPRQPHATVVIGPTSRASHTLDDVLLEVLQEIRRHVPGSISSLLRRGAVILVPTAATSGIETLLERALRQSGAEAGYVTAGLGRPSPTAEGLPAAAREAERARALGEILFPDRLVHTYEATAFFDLFRQGEPVDTFVATVLGEFLGGDRTSRIDLVRTLYVYFTLGMNRRAAATRLGIHPNTLDYRLRQAAKTSGVELTSPENSFRFQLAVRLLPLCTHTSWLGDEDALGQILAT</sequence>
<reference evidence="5 6" key="1">
    <citation type="submission" date="2016-07" db="EMBL/GenBank/DDBJ databases">
        <title>Draft genome sequence of Prauserella sp. YIM 121212, isolated from alkaline soil.</title>
        <authorList>
            <person name="Ruckert C."/>
            <person name="Albersmeier A."/>
            <person name="Jiang C.-L."/>
            <person name="Jiang Y."/>
            <person name="Kalinowski J."/>
            <person name="Schneider O."/>
            <person name="Winkler A."/>
            <person name="Zotchev S.B."/>
        </authorList>
    </citation>
    <scope>NUCLEOTIDE SEQUENCE [LARGE SCALE GENOMIC DNA]</scope>
    <source>
        <strain evidence="5 6">YIM 121212</strain>
    </source>
</reference>
<dbReference type="InterPro" id="IPR042070">
    <property type="entry name" value="PucR_C-HTH_sf"/>
</dbReference>
<feature type="domain" description="CdaR GGDEF-like" evidence="4">
    <location>
        <begin position="164"/>
        <end position="278"/>
    </location>
</feature>
<comment type="similarity">
    <text evidence="1">Belongs to the CdaR family.</text>
</comment>
<dbReference type="Pfam" id="PF13556">
    <property type="entry name" value="HTH_30"/>
    <property type="match status" value="1"/>
</dbReference>
<feature type="domain" description="RsbT co-antagonist protein RsbRD N-terminal" evidence="3">
    <location>
        <begin position="18"/>
        <end position="145"/>
    </location>
</feature>
<dbReference type="AlphaFoldDB" id="A0A318LQR3"/>
<dbReference type="PANTHER" id="PTHR33744:SF1">
    <property type="entry name" value="DNA-BINDING TRANSCRIPTIONAL ACTIVATOR ADER"/>
    <property type="match status" value="1"/>
</dbReference>